<evidence type="ECO:0000256" key="2">
    <source>
        <dbReference type="ARBA" id="ARBA00022729"/>
    </source>
</evidence>
<evidence type="ECO:0000256" key="6">
    <source>
        <dbReference type="SAM" id="MobiDB-lite"/>
    </source>
</evidence>
<dbReference type="Proteomes" id="UP001057134">
    <property type="component" value="Chromosome"/>
</dbReference>
<feature type="region of interest" description="Disordered" evidence="6">
    <location>
        <begin position="23"/>
        <end position="52"/>
    </location>
</feature>
<dbReference type="PANTHER" id="PTHR43649:SF33">
    <property type="entry name" value="POLYGALACTURONAN_RHAMNOGALACTURONAN-BINDING PROTEIN YTCQ"/>
    <property type="match status" value="1"/>
</dbReference>
<gene>
    <name evidence="8" type="primary">yesO_6</name>
    <name evidence="8" type="ORF">SK3146_01568</name>
</gene>
<evidence type="ECO:0000256" key="7">
    <source>
        <dbReference type="SAM" id="SignalP"/>
    </source>
</evidence>
<evidence type="ECO:0000313" key="9">
    <source>
        <dbReference type="Proteomes" id="UP001057134"/>
    </source>
</evidence>
<keyword evidence="4" id="KW-0564">Palmitate</keyword>
<dbReference type="Gene3D" id="3.40.190.10">
    <property type="entry name" value="Periplasmic binding protein-like II"/>
    <property type="match status" value="1"/>
</dbReference>
<keyword evidence="3" id="KW-0472">Membrane</keyword>
<dbReference type="RefSeq" id="WP_249864551.1">
    <property type="nucleotide sequence ID" value="NZ_CP027059.1"/>
</dbReference>
<dbReference type="EMBL" id="CP027059">
    <property type="protein sequence ID" value="UQZ82411.1"/>
    <property type="molecule type" value="Genomic_DNA"/>
</dbReference>
<organism evidence="8 9">
    <name type="scientific">Paenibacillus konkukensis</name>
    <dbReference type="NCBI Taxonomy" id="2020716"/>
    <lineage>
        <taxon>Bacteria</taxon>
        <taxon>Bacillati</taxon>
        <taxon>Bacillota</taxon>
        <taxon>Bacilli</taxon>
        <taxon>Bacillales</taxon>
        <taxon>Paenibacillaceae</taxon>
        <taxon>Paenibacillus</taxon>
    </lineage>
</organism>
<feature type="chain" id="PRO_5046486353" evidence="7">
    <location>
        <begin position="23"/>
        <end position="456"/>
    </location>
</feature>
<evidence type="ECO:0000256" key="3">
    <source>
        <dbReference type="ARBA" id="ARBA00023136"/>
    </source>
</evidence>
<feature type="signal peptide" evidence="7">
    <location>
        <begin position="1"/>
        <end position="22"/>
    </location>
</feature>
<reference evidence="8" key="2">
    <citation type="journal article" date="2021" name="J Anim Sci Technol">
        <title>Complete genome sequence of Paenibacillus konkukensis sp. nov. SK3146 as a potential probiotic strain.</title>
        <authorList>
            <person name="Jung H.I."/>
            <person name="Park S."/>
            <person name="Niu K.M."/>
            <person name="Lee S.W."/>
            <person name="Kothari D."/>
            <person name="Yi K.J."/>
            <person name="Kim S.K."/>
        </authorList>
    </citation>
    <scope>NUCLEOTIDE SEQUENCE</scope>
    <source>
        <strain evidence="8">SK3146</strain>
    </source>
</reference>
<evidence type="ECO:0000313" key="8">
    <source>
        <dbReference type="EMBL" id="UQZ82411.1"/>
    </source>
</evidence>
<sequence length="456" mass="50520">MRTSRLSIILTCLSMLAVTACSSGGAKDSTPPGGESPPSAEAPKGEVPPSSNEKKTIVFSTFWEDARFEEAKRKYEALHPNITIRLTHVDTSNSTLEADLEKYVSTTDTEMLAGKGPDLLQLDVLSPDNFVKRKLLADMGEMMDRDSDFRKEDYFANILDNARVGGKLYSLPLSFFLIGFAGDTDAIAKTGVPVDDKSWSWNDFIVDAKQLAARGGHRPALVYSGPEYLLANLVTDNYDSFVDAEGRKASFDSPAFLDAMKQVKTMFDEGVVSSQGREPAYFYNIQINSPWDYLVSLRERGEHMKLYEKPHAEGGAAGGYFKTYRAVGISANSKVKPEAWDFVKFMMSEEVQTPPETAGIPINMKVYAQQIQKLKSEGIVKAYEEGPLHGQAIKVDPAMLDQLQDFVNGAVHKIEYQSDKVVKMIVKESKAYFAGQKSAEEVAKLLQNKAMTYLNE</sequence>
<reference evidence="8" key="1">
    <citation type="submission" date="2018-02" db="EMBL/GenBank/DDBJ databases">
        <authorList>
            <person name="Kim S.-K."/>
            <person name="Jung H.-I."/>
            <person name="Lee S.-W."/>
        </authorList>
    </citation>
    <scope>NUCLEOTIDE SEQUENCE</scope>
    <source>
        <strain evidence="8">SK3146</strain>
    </source>
</reference>
<keyword evidence="2 7" id="KW-0732">Signal</keyword>
<dbReference type="InterPro" id="IPR006059">
    <property type="entry name" value="SBP"/>
</dbReference>
<keyword evidence="5" id="KW-0449">Lipoprotein</keyword>
<name>A0ABY4RJ10_9BACL</name>
<dbReference type="SUPFAM" id="SSF53850">
    <property type="entry name" value="Periplasmic binding protein-like II"/>
    <property type="match status" value="1"/>
</dbReference>
<dbReference type="InterPro" id="IPR050490">
    <property type="entry name" value="Bact_solute-bd_prot1"/>
</dbReference>
<proteinExistence type="predicted"/>
<evidence type="ECO:0000256" key="4">
    <source>
        <dbReference type="ARBA" id="ARBA00023139"/>
    </source>
</evidence>
<protein>
    <submittedName>
        <fullName evidence="8">ABC transporter substrate-binding protein YesO</fullName>
    </submittedName>
</protein>
<dbReference type="PROSITE" id="PS51257">
    <property type="entry name" value="PROKAR_LIPOPROTEIN"/>
    <property type="match status" value="1"/>
</dbReference>
<evidence type="ECO:0000256" key="1">
    <source>
        <dbReference type="ARBA" id="ARBA00022475"/>
    </source>
</evidence>
<evidence type="ECO:0000256" key="5">
    <source>
        <dbReference type="ARBA" id="ARBA00023288"/>
    </source>
</evidence>
<keyword evidence="1" id="KW-1003">Cell membrane</keyword>
<dbReference type="Pfam" id="PF01547">
    <property type="entry name" value="SBP_bac_1"/>
    <property type="match status" value="1"/>
</dbReference>
<accession>A0ABY4RJ10</accession>
<dbReference type="PANTHER" id="PTHR43649">
    <property type="entry name" value="ARABINOSE-BINDING PROTEIN-RELATED"/>
    <property type="match status" value="1"/>
</dbReference>
<keyword evidence="9" id="KW-1185">Reference proteome</keyword>